<evidence type="ECO:0000259" key="8">
    <source>
        <dbReference type="Pfam" id="PF07733"/>
    </source>
</evidence>
<dbReference type="Proteomes" id="UP000502421">
    <property type="component" value="Chromosome"/>
</dbReference>
<evidence type="ECO:0000259" key="7">
    <source>
        <dbReference type="Pfam" id="PF02811"/>
    </source>
</evidence>
<dbReference type="Proteomes" id="UP000503144">
    <property type="component" value="Chromosome"/>
</dbReference>
<proteinExistence type="predicted"/>
<feature type="domain" description="DNA polymerase helix-hairpin-helix motif" evidence="9">
    <location>
        <begin position="732"/>
        <end position="818"/>
    </location>
</feature>
<gene>
    <name evidence="12" type="ORF">HF324_20275</name>
    <name evidence="11" type="ORF">HF329_20395</name>
</gene>
<evidence type="ECO:0000256" key="2">
    <source>
        <dbReference type="ARBA" id="ARBA00022679"/>
    </source>
</evidence>
<keyword evidence="3" id="KW-0548">Nucleotidyltransferase</keyword>
<evidence type="ECO:0000256" key="5">
    <source>
        <dbReference type="ARBA" id="ARBA00022932"/>
    </source>
</evidence>
<evidence type="ECO:0000259" key="9">
    <source>
        <dbReference type="Pfam" id="PF14579"/>
    </source>
</evidence>
<keyword evidence="5" id="KW-0239">DNA-directed DNA polymerase</keyword>
<dbReference type="NCBIfam" id="TIGR00594">
    <property type="entry name" value="polc"/>
    <property type="match status" value="1"/>
</dbReference>
<protein>
    <recommendedName>
        <fullName evidence="1">DNA-directed DNA polymerase</fullName>
        <ecNumber evidence="1">2.7.7.7</ecNumber>
    </recommendedName>
</protein>
<dbReference type="Pfam" id="PF14579">
    <property type="entry name" value="HHH_6"/>
    <property type="match status" value="1"/>
</dbReference>
<organism evidence="11 13">
    <name type="scientific">Chitinophaga oryzae</name>
    <dbReference type="NCBI Taxonomy" id="2725414"/>
    <lineage>
        <taxon>Bacteria</taxon>
        <taxon>Pseudomonadati</taxon>
        <taxon>Bacteroidota</taxon>
        <taxon>Chitinophagia</taxon>
        <taxon>Chitinophagales</taxon>
        <taxon>Chitinophagaceae</taxon>
        <taxon>Chitinophaga</taxon>
    </lineage>
</organism>
<dbReference type="InterPro" id="IPR040982">
    <property type="entry name" value="DNA_pol3_finger"/>
</dbReference>
<dbReference type="InterPro" id="IPR004805">
    <property type="entry name" value="DnaE2/DnaE/PolC"/>
</dbReference>
<dbReference type="EMBL" id="CP051205">
    <property type="protein sequence ID" value="QJB33541.1"/>
    <property type="molecule type" value="Genomic_DNA"/>
</dbReference>
<comment type="catalytic activity">
    <reaction evidence="6">
        <text>DNA(n) + a 2'-deoxyribonucleoside 5'-triphosphate = DNA(n+1) + diphosphate</text>
        <dbReference type="Rhea" id="RHEA:22508"/>
        <dbReference type="Rhea" id="RHEA-COMP:17339"/>
        <dbReference type="Rhea" id="RHEA-COMP:17340"/>
        <dbReference type="ChEBI" id="CHEBI:33019"/>
        <dbReference type="ChEBI" id="CHEBI:61560"/>
        <dbReference type="ChEBI" id="CHEBI:173112"/>
        <dbReference type="EC" id="2.7.7.7"/>
    </reaction>
</comment>
<dbReference type="InterPro" id="IPR004013">
    <property type="entry name" value="PHP_dom"/>
</dbReference>
<reference evidence="13" key="1">
    <citation type="submission" date="2020-04" db="EMBL/GenBank/DDBJ databases">
        <authorList>
            <person name="Kittiwongwattana C."/>
        </authorList>
    </citation>
    <scope>NUCLEOTIDE SEQUENCE [LARGE SCALE GENOMIC DNA]</scope>
    <source>
        <strain evidence="13">1310</strain>
    </source>
</reference>
<dbReference type="GO" id="GO:0008408">
    <property type="term" value="F:3'-5' exonuclease activity"/>
    <property type="evidence" value="ECO:0007669"/>
    <property type="project" value="InterPro"/>
</dbReference>
<keyword evidence="2" id="KW-0808">Transferase</keyword>
<evidence type="ECO:0000313" key="11">
    <source>
        <dbReference type="EMBL" id="QJB33541.1"/>
    </source>
</evidence>
<dbReference type="InterPro" id="IPR029460">
    <property type="entry name" value="DNAPol_HHH"/>
</dbReference>
<dbReference type="KEGG" id="coy:HF329_20395"/>
<accession>A0AAE7D870</accession>
<dbReference type="Gene3D" id="3.20.20.140">
    <property type="entry name" value="Metal-dependent hydrolases"/>
    <property type="match status" value="2"/>
</dbReference>
<dbReference type="Pfam" id="PF07733">
    <property type="entry name" value="DNA_pol3_alpha"/>
    <property type="match status" value="1"/>
</dbReference>
<evidence type="ECO:0000256" key="1">
    <source>
        <dbReference type="ARBA" id="ARBA00012417"/>
    </source>
</evidence>
<feature type="domain" description="Bacterial DNA polymerase III alpha subunit NTPase" evidence="8">
    <location>
        <begin position="247"/>
        <end position="487"/>
    </location>
</feature>
<reference evidence="11" key="2">
    <citation type="submission" date="2020-09" db="EMBL/GenBank/DDBJ databases">
        <authorList>
            <person name="Kittiwongwattana C."/>
        </authorList>
    </citation>
    <scope>NUCLEOTIDE SEQUENCE</scope>
    <source>
        <strain evidence="12">1303</strain>
        <strain evidence="11">1310</strain>
    </source>
</reference>
<evidence type="ECO:0000256" key="6">
    <source>
        <dbReference type="ARBA" id="ARBA00049244"/>
    </source>
</evidence>
<evidence type="ECO:0000256" key="3">
    <source>
        <dbReference type="ARBA" id="ARBA00022695"/>
    </source>
</evidence>
<sequence>MYLNCKTFFSLRYGTMPAEMLVRKAAQLGITTLALTNINITSDAWEFAELCRQHLIKPVLGLECRNQSTFRYLLLARNQEGWYQINRFLSEHLSKETPFPDRAPALPGTWAVYDWGAVAPAQLQPHELLGIKPRDLNKLFRVDTASISHQLVVMHPVTFQDNDHYELHRVLRAIDQNILISRLEPHTTGTILDQFIHPAKMVEHFEQHPHIVANTLRILETCEVDMELHTPRNRKSFLRNVEEDRALLRQLAYQGMEYRYGKDHAEAARRIEKELDIIAQQEFEAYFLITWDIIRYAQERQFFYVGRGSGANSIIAYCLKITDVDPIELNLFFERFLNPYRTSPPDFDIDFSWRDRDAIIRYVFDKYGDAHTALLGTVTTFQTNAVIREMGKVYGLPKKEIDQILENGFNIQLKEDHIQRSIQHFSRLMDQEKSFPNHLSIHAGGILISDAPIHQYCTTYLPPKGFSTAQLDMHQADRIGLYKFDILSQRGLGHIRDAIDIIRKNKQVEIDIHQVKAFTVDEKVKENLRKVNTIGCFYIESPAMRQLLQKLECDNYLTLVAASSIIRPGVAQSGMMKQYIHSYRNPATVTYLHPVIRELLSDTFGIMVYQEDVIKVAHEYANMELADADSLRRAMAGKYRGSKDFEKIQERFFSNCAQLGRPYEVSVEVWRQIASFANFSFSKAHSASFAVESYQSLYLKTYFPAEFMVAVINNFGGFYNRELYFRELKKTGVHIHPPCINNSDYPTNIKGQEVYVGLIHVEGLEQALAERILEERRQCGPYLHLEDFCNRISPGAEQLELLIRIGCFQFTGQTKKELLWKSSLLVRQQSAAGVHNLSLFKPATVSCELPELAYHQHEDAFDEIDLLGFPLASPFEVLDHDQSAYIPACEFHRYINQPVITLGYLVTTKPMRTARGEPMCFGTFLDREGNFIDTVHFPDSLRQYPFQKGGFYILQGKAISEYGVITLEINQMKKIGYFEDKKFQR</sequence>
<evidence type="ECO:0000313" key="14">
    <source>
        <dbReference type="Proteomes" id="UP000503144"/>
    </source>
</evidence>
<dbReference type="Pfam" id="PF17657">
    <property type="entry name" value="DNA_pol3_finger"/>
    <property type="match status" value="1"/>
</dbReference>
<keyword evidence="4" id="KW-0235">DNA replication</keyword>
<dbReference type="PANTHER" id="PTHR32294">
    <property type="entry name" value="DNA POLYMERASE III SUBUNIT ALPHA"/>
    <property type="match status" value="1"/>
</dbReference>
<dbReference type="RefSeq" id="WP_168806837.1">
    <property type="nucleotide sequence ID" value="NZ_CP051204.2"/>
</dbReference>
<keyword evidence="14" id="KW-1185">Reference proteome</keyword>
<feature type="domain" description="PHP" evidence="7">
    <location>
        <begin position="4"/>
        <end position="92"/>
    </location>
</feature>
<dbReference type="CDD" id="cd04485">
    <property type="entry name" value="DnaE_OBF"/>
    <property type="match status" value="1"/>
</dbReference>
<evidence type="ECO:0000313" key="13">
    <source>
        <dbReference type="Proteomes" id="UP000502421"/>
    </source>
</evidence>
<name>A0AAE7D870_9BACT</name>
<evidence type="ECO:0000259" key="10">
    <source>
        <dbReference type="Pfam" id="PF17657"/>
    </source>
</evidence>
<evidence type="ECO:0000313" key="12">
    <source>
        <dbReference type="EMBL" id="QJB40063.1"/>
    </source>
</evidence>
<dbReference type="AlphaFoldDB" id="A0AAE7D870"/>
<dbReference type="GO" id="GO:0006260">
    <property type="term" value="P:DNA replication"/>
    <property type="evidence" value="ECO:0007669"/>
    <property type="project" value="UniProtKB-KW"/>
</dbReference>
<dbReference type="InterPro" id="IPR011708">
    <property type="entry name" value="DNA_pol3_alpha_NTPase_dom"/>
</dbReference>
<dbReference type="Gene3D" id="1.10.150.870">
    <property type="match status" value="1"/>
</dbReference>
<dbReference type="Pfam" id="PF02811">
    <property type="entry name" value="PHP"/>
    <property type="match status" value="1"/>
</dbReference>
<dbReference type="GO" id="GO:0003887">
    <property type="term" value="F:DNA-directed DNA polymerase activity"/>
    <property type="evidence" value="ECO:0007669"/>
    <property type="project" value="UniProtKB-KW"/>
</dbReference>
<dbReference type="EMBL" id="CP051204">
    <property type="protein sequence ID" value="QJB40063.1"/>
    <property type="molecule type" value="Genomic_DNA"/>
</dbReference>
<dbReference type="EC" id="2.7.7.7" evidence="1"/>
<feature type="domain" description="DNA polymerase III alpha subunit finger" evidence="10">
    <location>
        <begin position="493"/>
        <end position="658"/>
    </location>
</feature>
<evidence type="ECO:0000256" key="4">
    <source>
        <dbReference type="ARBA" id="ARBA00022705"/>
    </source>
</evidence>